<feature type="chain" id="PRO_5045298037" description="Pyrroloquinoline-quinone binding quinoprotein" evidence="1">
    <location>
        <begin position="25"/>
        <end position="459"/>
    </location>
</feature>
<dbReference type="Proteomes" id="UP001595867">
    <property type="component" value="Unassembled WGS sequence"/>
</dbReference>
<feature type="signal peptide" evidence="1">
    <location>
        <begin position="1"/>
        <end position="24"/>
    </location>
</feature>
<accession>A0ABV8IST8</accession>
<proteinExistence type="predicted"/>
<sequence length="459" mass="48167">MRVPATALLTVALTVGASGAPATASPPDWHVTGVRPIGQPIAVGGVAVGYLTRDRRLYARAMRPADGTTIWEREITPSRQTAGMAIVPARVGDGVALLEPRPDSGPNWASLTVVEAATGRVVRSSPPAIFRTTAYGCHDDSSACAMSVPHQGGTRREYRLDLATGAFTPHGAEVPRARSIGEAGLTDLGDRPNERIALIRDGAVRWQRPVADAFPTGFSTDNGWTWWYAEQAGVYAGSVFGPARRTANTVDLELHTQTASAGLDEQTGAVLWRDAGSMTSCAYSIALRDEAVRCRVRGTAHFVVSPPSESFTDLDVVLEGFDPRTGATRWTLPAGAAEALVSFSQPAAVAGEHTIVAGLPAGDREIDLRDGTVTEPAADARYWCLSRARFDFHEGYTAGDGPERFDRTGDNLATVCTADGGPADSGRPSPGASQAIGAVVNGYAVVATADGYHGVTLTG</sequence>
<organism evidence="2 3">
    <name type="scientific">Actinoplanes subglobosus</name>
    <dbReference type="NCBI Taxonomy" id="1547892"/>
    <lineage>
        <taxon>Bacteria</taxon>
        <taxon>Bacillati</taxon>
        <taxon>Actinomycetota</taxon>
        <taxon>Actinomycetes</taxon>
        <taxon>Micromonosporales</taxon>
        <taxon>Micromonosporaceae</taxon>
        <taxon>Actinoplanes</taxon>
    </lineage>
</organism>
<name>A0ABV8IST8_9ACTN</name>
<protein>
    <recommendedName>
        <fullName evidence="4">Pyrroloquinoline-quinone binding quinoprotein</fullName>
    </recommendedName>
</protein>
<gene>
    <name evidence="2" type="ORF">ACFO0C_13405</name>
</gene>
<evidence type="ECO:0000313" key="2">
    <source>
        <dbReference type="EMBL" id="MFC4065933.1"/>
    </source>
</evidence>
<dbReference type="EMBL" id="JBHSBL010000013">
    <property type="protein sequence ID" value="MFC4065933.1"/>
    <property type="molecule type" value="Genomic_DNA"/>
</dbReference>
<keyword evidence="1" id="KW-0732">Signal</keyword>
<evidence type="ECO:0000256" key="1">
    <source>
        <dbReference type="SAM" id="SignalP"/>
    </source>
</evidence>
<comment type="caution">
    <text evidence="2">The sequence shown here is derived from an EMBL/GenBank/DDBJ whole genome shotgun (WGS) entry which is preliminary data.</text>
</comment>
<dbReference type="RefSeq" id="WP_378066917.1">
    <property type="nucleotide sequence ID" value="NZ_JBHSBL010000013.1"/>
</dbReference>
<evidence type="ECO:0008006" key="4">
    <source>
        <dbReference type="Google" id="ProtNLM"/>
    </source>
</evidence>
<evidence type="ECO:0000313" key="3">
    <source>
        <dbReference type="Proteomes" id="UP001595867"/>
    </source>
</evidence>
<keyword evidence="3" id="KW-1185">Reference proteome</keyword>
<reference evidence="3" key="1">
    <citation type="journal article" date="2019" name="Int. J. Syst. Evol. Microbiol.">
        <title>The Global Catalogue of Microorganisms (GCM) 10K type strain sequencing project: providing services to taxonomists for standard genome sequencing and annotation.</title>
        <authorList>
            <consortium name="The Broad Institute Genomics Platform"/>
            <consortium name="The Broad Institute Genome Sequencing Center for Infectious Disease"/>
            <person name="Wu L."/>
            <person name="Ma J."/>
        </authorList>
    </citation>
    <scope>NUCLEOTIDE SEQUENCE [LARGE SCALE GENOMIC DNA]</scope>
    <source>
        <strain evidence="3">TBRC 5832</strain>
    </source>
</reference>